<feature type="short sequence motif" description="DGA/G" evidence="4">
    <location>
        <begin position="194"/>
        <end position="196"/>
    </location>
</feature>
<dbReference type="SUPFAM" id="SSF52540">
    <property type="entry name" value="P-loop containing nucleoside triphosphate hydrolases"/>
    <property type="match status" value="1"/>
</dbReference>
<dbReference type="InterPro" id="IPR002641">
    <property type="entry name" value="PNPLA_dom"/>
</dbReference>
<feature type="short sequence motif" description="GXSXG" evidence="4">
    <location>
        <begin position="54"/>
        <end position="58"/>
    </location>
</feature>
<evidence type="ECO:0000313" key="7">
    <source>
        <dbReference type="Proteomes" id="UP000256645"/>
    </source>
</evidence>
<dbReference type="Pfam" id="PF00931">
    <property type="entry name" value="NB-ARC"/>
    <property type="match status" value="1"/>
</dbReference>
<dbReference type="OrthoDB" id="3551146at2759"/>
<dbReference type="GO" id="GO:0043531">
    <property type="term" value="F:ADP binding"/>
    <property type="evidence" value="ECO:0007669"/>
    <property type="project" value="InterPro"/>
</dbReference>
<keyword evidence="3 4" id="KW-0443">Lipid metabolism</keyword>
<organism evidence="6 7">
    <name type="scientific">Coleophoma cylindrospora</name>
    <dbReference type="NCBI Taxonomy" id="1849047"/>
    <lineage>
        <taxon>Eukaryota</taxon>
        <taxon>Fungi</taxon>
        <taxon>Dikarya</taxon>
        <taxon>Ascomycota</taxon>
        <taxon>Pezizomycotina</taxon>
        <taxon>Leotiomycetes</taxon>
        <taxon>Helotiales</taxon>
        <taxon>Dermateaceae</taxon>
        <taxon>Coleophoma</taxon>
    </lineage>
</organism>
<proteinExistence type="predicted"/>
<dbReference type="STRING" id="1849047.A0A3D8QK44"/>
<keyword evidence="1 4" id="KW-0378">Hydrolase</keyword>
<reference evidence="6 7" key="1">
    <citation type="journal article" date="2018" name="IMA Fungus">
        <title>IMA Genome-F 9: Draft genome sequence of Annulohypoxylon stygium, Aspergillus mulundensis, Berkeleyomyces basicola (syn. Thielaviopsis basicola), Ceratocystis smalleyi, two Cercospora beticola strains, Coleophoma cylindrospora, Fusarium fracticaudum, Phialophora cf. hyalina, and Morchella septimelata.</title>
        <authorList>
            <person name="Wingfield B.D."/>
            <person name="Bills G.F."/>
            <person name="Dong Y."/>
            <person name="Huang W."/>
            <person name="Nel W.J."/>
            <person name="Swalarsk-Parry B.S."/>
            <person name="Vaghefi N."/>
            <person name="Wilken P.M."/>
            <person name="An Z."/>
            <person name="de Beer Z.W."/>
            <person name="De Vos L."/>
            <person name="Chen L."/>
            <person name="Duong T.A."/>
            <person name="Gao Y."/>
            <person name="Hammerbacher A."/>
            <person name="Kikkert J.R."/>
            <person name="Li Y."/>
            <person name="Li H."/>
            <person name="Li K."/>
            <person name="Li Q."/>
            <person name="Liu X."/>
            <person name="Ma X."/>
            <person name="Naidoo K."/>
            <person name="Pethybridge S.J."/>
            <person name="Sun J."/>
            <person name="Steenkamp E.T."/>
            <person name="van der Nest M.A."/>
            <person name="van Wyk S."/>
            <person name="Wingfield M.J."/>
            <person name="Xiong C."/>
            <person name="Yue Q."/>
            <person name="Zhang X."/>
        </authorList>
    </citation>
    <scope>NUCLEOTIDE SEQUENCE [LARGE SCALE GENOMIC DNA]</scope>
    <source>
        <strain evidence="6 7">BP6252</strain>
    </source>
</reference>
<evidence type="ECO:0000256" key="1">
    <source>
        <dbReference type="ARBA" id="ARBA00022801"/>
    </source>
</evidence>
<protein>
    <recommendedName>
        <fullName evidence="5">PNPLA domain-containing protein</fullName>
    </recommendedName>
</protein>
<accession>A0A3D8QK44</accession>
<name>A0A3D8QK44_9HELO</name>
<dbReference type="EMBL" id="PDLM01000014">
    <property type="protein sequence ID" value="RDW62196.1"/>
    <property type="molecule type" value="Genomic_DNA"/>
</dbReference>
<evidence type="ECO:0000259" key="5">
    <source>
        <dbReference type="PROSITE" id="PS51635"/>
    </source>
</evidence>
<feature type="active site" description="Proton acceptor" evidence="4">
    <location>
        <position position="194"/>
    </location>
</feature>
<dbReference type="InterPro" id="IPR027417">
    <property type="entry name" value="P-loop_NTPase"/>
</dbReference>
<dbReference type="GO" id="GO:0016020">
    <property type="term" value="C:membrane"/>
    <property type="evidence" value="ECO:0007669"/>
    <property type="project" value="TreeGrafter"/>
</dbReference>
<evidence type="ECO:0000313" key="6">
    <source>
        <dbReference type="EMBL" id="RDW62196.1"/>
    </source>
</evidence>
<dbReference type="Proteomes" id="UP000256645">
    <property type="component" value="Unassembled WGS sequence"/>
</dbReference>
<evidence type="ECO:0000256" key="3">
    <source>
        <dbReference type="ARBA" id="ARBA00023098"/>
    </source>
</evidence>
<comment type="caution">
    <text evidence="6">The sequence shown here is derived from an EMBL/GenBank/DDBJ whole genome shotgun (WGS) entry which is preliminary data.</text>
</comment>
<dbReference type="InterPro" id="IPR002182">
    <property type="entry name" value="NB-ARC"/>
</dbReference>
<dbReference type="Pfam" id="PF01734">
    <property type="entry name" value="Patatin"/>
    <property type="match status" value="1"/>
</dbReference>
<dbReference type="GO" id="GO:0019369">
    <property type="term" value="P:arachidonate metabolic process"/>
    <property type="evidence" value="ECO:0007669"/>
    <property type="project" value="TreeGrafter"/>
</dbReference>
<dbReference type="SUPFAM" id="SSF52151">
    <property type="entry name" value="FabD/lysophospholipase-like"/>
    <property type="match status" value="1"/>
</dbReference>
<dbReference type="GO" id="GO:0046486">
    <property type="term" value="P:glycerolipid metabolic process"/>
    <property type="evidence" value="ECO:0007669"/>
    <property type="project" value="UniProtKB-ARBA"/>
</dbReference>
<feature type="domain" description="PNPLA" evidence="5">
    <location>
        <begin position="10"/>
        <end position="207"/>
    </location>
</feature>
<keyword evidence="2 4" id="KW-0442">Lipid degradation</keyword>
<gene>
    <name evidence="6" type="ORF">BP6252_11629</name>
</gene>
<sequence>MTSDKPLCLLALDGGGIRGLSELIVLEEIMNRIKFDCDEDKDLLPADFFDLIGGTSTGGLIALLLGRLRLSVPQARREYVRIAEQVFSRPSLSPNKNAFDSQKLEKAIKELLGNDRSEEKMLQKDGGCKVFVCAVPQQDVKARTGPRLFRTYKVRENASFNCTIWEACRATSAAPAYFAPIKIGHEGEQETFVDGGLGYNNPIEQVLEEARRVFPRRKVACVVSIGTGVARVIEFPNSPKTSPIKLINALKEMATESDTTAEKVHKRFQNVKDTYFRFSVDRGLQGVGLEEWKELPKVRTYTTDYLVGQKLSEQVDQVVQALLASKIVDQQGSASVIQLPQFVPGEVKRSSQETPRMLEWRPAEGGLPNFPYTTEQLASHIVVSLSRVHFKVPLGLDEAFVGRERILQQLVERVPPNANECDCQRTAIEGLGGVGKTQIALQIVYKLRDAHPDCSVFWVPAVNMITFENAYRDIGRALETPGIEDDKADIKTLVKTALEKTSSSWVLVIDNADDPDLLFGDTDGPHVCDFLPFSLKGSILFTTRNHDAAVQRLGISPKHIYTIHELTEVEAFRMLQKSVDENKIQDVESTKQLLSLLTCLPLAIKQASAYMASVGESTTEYLKHWHSSDKYRIRLLSKDFGDIKRYKGLGRDVTNAIATTWLISFDHITKHHPLAAQYLKFICFLAEKDIPLSLLPPQQDEWEKDEAVGRGTDSIYY</sequence>
<dbReference type="AlphaFoldDB" id="A0A3D8QK44"/>
<dbReference type="InterPro" id="IPR016035">
    <property type="entry name" value="Acyl_Trfase/lysoPLipase"/>
</dbReference>
<dbReference type="GO" id="GO:0047499">
    <property type="term" value="F:calcium-independent phospholipase A2 activity"/>
    <property type="evidence" value="ECO:0007669"/>
    <property type="project" value="TreeGrafter"/>
</dbReference>
<dbReference type="PANTHER" id="PTHR24185:SF1">
    <property type="entry name" value="CALCIUM-INDEPENDENT PHOSPHOLIPASE A2-GAMMA"/>
    <property type="match status" value="1"/>
</dbReference>
<dbReference type="GO" id="GO:0016042">
    <property type="term" value="P:lipid catabolic process"/>
    <property type="evidence" value="ECO:0007669"/>
    <property type="project" value="UniProtKB-UniRule"/>
</dbReference>
<dbReference type="Gene3D" id="3.40.1090.10">
    <property type="entry name" value="Cytosolic phospholipase A2 catalytic domain"/>
    <property type="match status" value="1"/>
</dbReference>
<feature type="active site" description="Nucleophile" evidence="4">
    <location>
        <position position="56"/>
    </location>
</feature>
<dbReference type="Gene3D" id="3.40.50.300">
    <property type="entry name" value="P-loop containing nucleotide triphosphate hydrolases"/>
    <property type="match status" value="1"/>
</dbReference>
<evidence type="ECO:0000256" key="2">
    <source>
        <dbReference type="ARBA" id="ARBA00022963"/>
    </source>
</evidence>
<feature type="short sequence motif" description="GXGXXG" evidence="4">
    <location>
        <begin position="14"/>
        <end position="19"/>
    </location>
</feature>
<dbReference type="PROSITE" id="PS51635">
    <property type="entry name" value="PNPLA"/>
    <property type="match status" value="1"/>
</dbReference>
<dbReference type="CDD" id="cd07216">
    <property type="entry name" value="Pat17_PNPLA8_PNPLA9_like3"/>
    <property type="match status" value="1"/>
</dbReference>
<dbReference type="PANTHER" id="PTHR24185">
    <property type="entry name" value="CALCIUM-INDEPENDENT PHOSPHOLIPASE A2-GAMMA"/>
    <property type="match status" value="1"/>
</dbReference>
<evidence type="ECO:0000256" key="4">
    <source>
        <dbReference type="PROSITE-ProRule" id="PRU01161"/>
    </source>
</evidence>
<keyword evidence="7" id="KW-1185">Reference proteome</keyword>